<accession>A0ABU4JX62</accession>
<keyword evidence="2 6" id="KW-1003">Cell membrane</keyword>
<protein>
    <recommendedName>
        <fullName evidence="6">TVP38/TMEM64 family membrane protein</fullName>
    </recommendedName>
</protein>
<proteinExistence type="inferred from homology"/>
<feature type="transmembrane region" description="Helical" evidence="6">
    <location>
        <begin position="204"/>
        <end position="222"/>
    </location>
</feature>
<evidence type="ECO:0000259" key="7">
    <source>
        <dbReference type="Pfam" id="PF09335"/>
    </source>
</evidence>
<dbReference type="Proteomes" id="UP001281656">
    <property type="component" value="Unassembled WGS sequence"/>
</dbReference>
<feature type="domain" description="VTT" evidence="7">
    <location>
        <begin position="78"/>
        <end position="196"/>
    </location>
</feature>
<organism evidence="8 9">
    <name type="scientific">Clostridium tanneri</name>
    <dbReference type="NCBI Taxonomy" id="3037988"/>
    <lineage>
        <taxon>Bacteria</taxon>
        <taxon>Bacillati</taxon>
        <taxon>Bacillota</taxon>
        <taxon>Clostridia</taxon>
        <taxon>Eubacteriales</taxon>
        <taxon>Clostridiaceae</taxon>
        <taxon>Clostridium</taxon>
    </lineage>
</organism>
<feature type="transmembrane region" description="Helical" evidence="6">
    <location>
        <begin position="161"/>
        <end position="183"/>
    </location>
</feature>
<feature type="transmembrane region" description="Helical" evidence="6">
    <location>
        <begin position="98"/>
        <end position="118"/>
    </location>
</feature>
<dbReference type="InterPro" id="IPR015414">
    <property type="entry name" value="TMEM64"/>
</dbReference>
<reference evidence="8 9" key="1">
    <citation type="submission" date="2023-04" db="EMBL/GenBank/DDBJ databases">
        <title>Clostridium tannerae sp. nov., isolated from the fecal material of an alpaca.</title>
        <authorList>
            <person name="Miller S."/>
            <person name="Hendry M."/>
            <person name="King J."/>
            <person name="Sankaranarayanan K."/>
            <person name="Lawson P.A."/>
        </authorList>
    </citation>
    <scope>NUCLEOTIDE SEQUENCE [LARGE SCALE GENOMIC DNA]</scope>
    <source>
        <strain evidence="8 9">A1-XYC3</strain>
    </source>
</reference>
<sequence>MDKKFWERVKDKLHEYKSHIVLGIIFAILLFIAYEYYHRYFYILKNPDRIKKTITSYGQYSILAFYILQIIQVIAFFIPGEVVQIAGGYIYGTLWGSILSLLGITTGSMVVYSISRFYGKPLINKIISAKDFKFFEKALRMGSVNYIVFLLYLIPGIPKDVLAYMCGISNITFKNFIIYSTLGRVPGIFMSAYFGAKFSAENKVVLIVIAIVAVVLFIVGLFKGEKIISGMVRTKSRGEE</sequence>
<evidence type="ECO:0000256" key="1">
    <source>
        <dbReference type="ARBA" id="ARBA00004651"/>
    </source>
</evidence>
<evidence type="ECO:0000313" key="8">
    <source>
        <dbReference type="EMBL" id="MDW8802730.1"/>
    </source>
</evidence>
<dbReference type="PANTHER" id="PTHR12677">
    <property type="entry name" value="GOLGI APPARATUS MEMBRANE PROTEIN TVP38-RELATED"/>
    <property type="match status" value="1"/>
</dbReference>
<evidence type="ECO:0000256" key="3">
    <source>
        <dbReference type="ARBA" id="ARBA00022692"/>
    </source>
</evidence>
<comment type="subcellular location">
    <subcellularLocation>
        <location evidence="1 6">Cell membrane</location>
        <topology evidence="1 6">Multi-pass membrane protein</topology>
    </subcellularLocation>
</comment>
<evidence type="ECO:0000313" key="9">
    <source>
        <dbReference type="Proteomes" id="UP001281656"/>
    </source>
</evidence>
<gene>
    <name evidence="8" type="ORF">P8V03_16410</name>
</gene>
<evidence type="ECO:0000256" key="5">
    <source>
        <dbReference type="ARBA" id="ARBA00023136"/>
    </source>
</evidence>
<dbReference type="PANTHER" id="PTHR12677:SF59">
    <property type="entry name" value="GOLGI APPARATUS MEMBRANE PROTEIN TVP38-RELATED"/>
    <property type="match status" value="1"/>
</dbReference>
<name>A0ABU4JX62_9CLOT</name>
<feature type="transmembrane region" description="Helical" evidence="6">
    <location>
        <begin position="57"/>
        <end position="78"/>
    </location>
</feature>
<dbReference type="InterPro" id="IPR032816">
    <property type="entry name" value="VTT_dom"/>
</dbReference>
<evidence type="ECO:0000256" key="6">
    <source>
        <dbReference type="RuleBase" id="RU366058"/>
    </source>
</evidence>
<keyword evidence="4 6" id="KW-1133">Transmembrane helix</keyword>
<evidence type="ECO:0000256" key="2">
    <source>
        <dbReference type="ARBA" id="ARBA00022475"/>
    </source>
</evidence>
<dbReference type="EMBL" id="JARUJP010000027">
    <property type="protein sequence ID" value="MDW8802730.1"/>
    <property type="molecule type" value="Genomic_DNA"/>
</dbReference>
<comment type="similarity">
    <text evidence="6">Belongs to the TVP38/TMEM64 family.</text>
</comment>
<keyword evidence="3 6" id="KW-0812">Transmembrane</keyword>
<keyword evidence="5 6" id="KW-0472">Membrane</keyword>
<dbReference type="RefSeq" id="WP_318799005.1">
    <property type="nucleotide sequence ID" value="NZ_JARUJP010000027.1"/>
</dbReference>
<feature type="transmembrane region" description="Helical" evidence="6">
    <location>
        <begin position="20"/>
        <end position="37"/>
    </location>
</feature>
<feature type="transmembrane region" description="Helical" evidence="6">
    <location>
        <begin position="138"/>
        <end position="155"/>
    </location>
</feature>
<dbReference type="Pfam" id="PF09335">
    <property type="entry name" value="VTT_dom"/>
    <property type="match status" value="1"/>
</dbReference>
<evidence type="ECO:0000256" key="4">
    <source>
        <dbReference type="ARBA" id="ARBA00022989"/>
    </source>
</evidence>
<comment type="caution">
    <text evidence="8">The sequence shown here is derived from an EMBL/GenBank/DDBJ whole genome shotgun (WGS) entry which is preliminary data.</text>
</comment>
<keyword evidence="9" id="KW-1185">Reference proteome</keyword>